<name>A0ABW2R1D3_9NEIS</name>
<accession>A0ABW2R1D3</accession>
<keyword evidence="3 6" id="KW-0812">Transmembrane</keyword>
<dbReference type="Gene3D" id="1.20.950.20">
    <property type="entry name" value="Transmembrane di-heme cytochromes, Chain C"/>
    <property type="match status" value="1"/>
</dbReference>
<keyword evidence="4 6" id="KW-1133">Transmembrane helix</keyword>
<dbReference type="InterPro" id="IPR016174">
    <property type="entry name" value="Di-haem_cyt_TM"/>
</dbReference>
<evidence type="ECO:0000256" key="6">
    <source>
        <dbReference type="SAM" id="Phobius"/>
    </source>
</evidence>
<evidence type="ECO:0000256" key="2">
    <source>
        <dbReference type="ARBA" id="ARBA00022475"/>
    </source>
</evidence>
<keyword evidence="2" id="KW-1003">Cell membrane</keyword>
<feature type="transmembrane region" description="Helical" evidence="6">
    <location>
        <begin position="21"/>
        <end position="43"/>
    </location>
</feature>
<proteinExistence type="predicted"/>
<evidence type="ECO:0000256" key="1">
    <source>
        <dbReference type="ARBA" id="ARBA00004651"/>
    </source>
</evidence>
<dbReference type="Pfam" id="PF01292">
    <property type="entry name" value="Ni_hydr_CYTB"/>
    <property type="match status" value="1"/>
</dbReference>
<evidence type="ECO:0000256" key="3">
    <source>
        <dbReference type="ARBA" id="ARBA00022692"/>
    </source>
</evidence>
<gene>
    <name evidence="8" type="ORF">ACFQNF_17925</name>
</gene>
<evidence type="ECO:0000256" key="5">
    <source>
        <dbReference type="ARBA" id="ARBA00023136"/>
    </source>
</evidence>
<keyword evidence="9" id="KW-1185">Reference proteome</keyword>
<keyword evidence="5 6" id="KW-0472">Membrane</keyword>
<protein>
    <submittedName>
        <fullName evidence="8">Cytochrome b/b6 domain-containing protein</fullName>
    </submittedName>
</protein>
<dbReference type="PANTHER" id="PTHR30485">
    <property type="entry name" value="NI/FE-HYDROGENASE 1 B-TYPE CYTOCHROME SUBUNIT"/>
    <property type="match status" value="1"/>
</dbReference>
<dbReference type="InterPro" id="IPR051542">
    <property type="entry name" value="Hydrogenase_cytochrome"/>
</dbReference>
<reference evidence="9" key="1">
    <citation type="journal article" date="2019" name="Int. J. Syst. Evol. Microbiol.">
        <title>The Global Catalogue of Microorganisms (GCM) 10K type strain sequencing project: providing services to taxonomists for standard genome sequencing and annotation.</title>
        <authorList>
            <consortium name="The Broad Institute Genomics Platform"/>
            <consortium name="The Broad Institute Genome Sequencing Center for Infectious Disease"/>
            <person name="Wu L."/>
            <person name="Ma J."/>
        </authorList>
    </citation>
    <scope>NUCLEOTIDE SEQUENCE [LARGE SCALE GENOMIC DNA]</scope>
    <source>
        <strain evidence="9">CCUG 62945</strain>
    </source>
</reference>
<dbReference type="PANTHER" id="PTHR30485:SF1">
    <property type="entry name" value="CYTOCHROME YDHU-RELATED"/>
    <property type="match status" value="1"/>
</dbReference>
<comment type="caution">
    <text evidence="8">The sequence shown here is derived from an EMBL/GenBank/DDBJ whole genome shotgun (WGS) entry which is preliminary data.</text>
</comment>
<feature type="transmembrane region" description="Helical" evidence="6">
    <location>
        <begin position="171"/>
        <end position="194"/>
    </location>
</feature>
<feature type="transmembrane region" description="Helical" evidence="6">
    <location>
        <begin position="67"/>
        <end position="90"/>
    </location>
</feature>
<evidence type="ECO:0000259" key="7">
    <source>
        <dbReference type="Pfam" id="PF01292"/>
    </source>
</evidence>
<dbReference type="Proteomes" id="UP001596473">
    <property type="component" value="Unassembled WGS sequence"/>
</dbReference>
<dbReference type="EMBL" id="JBHTBQ010000044">
    <property type="protein sequence ID" value="MFC7421742.1"/>
    <property type="molecule type" value="Genomic_DNA"/>
</dbReference>
<organism evidence="8 9">
    <name type="scientific">Iodobacter arcticus</name>
    <dbReference type="NCBI Taxonomy" id="590593"/>
    <lineage>
        <taxon>Bacteria</taxon>
        <taxon>Pseudomonadati</taxon>
        <taxon>Pseudomonadota</taxon>
        <taxon>Betaproteobacteria</taxon>
        <taxon>Neisseriales</taxon>
        <taxon>Chitinibacteraceae</taxon>
        <taxon>Iodobacter</taxon>
    </lineage>
</organism>
<dbReference type="InterPro" id="IPR011577">
    <property type="entry name" value="Cyt_b561_bac/Ni-Hgenase"/>
</dbReference>
<evidence type="ECO:0000313" key="9">
    <source>
        <dbReference type="Proteomes" id="UP001596473"/>
    </source>
</evidence>
<sequence>MNRPLSKIIPRCKQNIHPWQIRLSHWINLLAMICMIMSGWGIYNAYPLFPFTFPQSTTLGGWLGGNIAWHLATMWLMAVNALFYLLWGLFSGHFKRSFFPFSSKSVWRDTVRAFTFTLPHKLGEYNAVQRLMYVSVLLLGALLVLSGLSIWKPVQLSGLVWLLGGFGSARYVHFFAMSGVMLFVVIHVLMVLLVPKTFIAMITGGKKAHIQESTDE</sequence>
<dbReference type="RefSeq" id="WP_380189291.1">
    <property type="nucleotide sequence ID" value="NZ_JBHTBQ010000044.1"/>
</dbReference>
<feature type="domain" description="Cytochrome b561 bacterial/Ni-hydrogenase" evidence="7">
    <location>
        <begin position="17"/>
        <end position="204"/>
    </location>
</feature>
<evidence type="ECO:0000313" key="8">
    <source>
        <dbReference type="EMBL" id="MFC7421742.1"/>
    </source>
</evidence>
<comment type="subcellular location">
    <subcellularLocation>
        <location evidence="1">Cell membrane</location>
        <topology evidence="1">Multi-pass membrane protein</topology>
    </subcellularLocation>
</comment>
<evidence type="ECO:0000256" key="4">
    <source>
        <dbReference type="ARBA" id="ARBA00022989"/>
    </source>
</evidence>
<dbReference type="SUPFAM" id="SSF81342">
    <property type="entry name" value="Transmembrane di-heme cytochromes"/>
    <property type="match status" value="1"/>
</dbReference>
<feature type="transmembrane region" description="Helical" evidence="6">
    <location>
        <begin position="131"/>
        <end position="151"/>
    </location>
</feature>